<evidence type="ECO:0000256" key="5">
    <source>
        <dbReference type="ARBA" id="ARBA00023136"/>
    </source>
</evidence>
<accession>A0A084IPQ0</accession>
<evidence type="ECO:0000256" key="3">
    <source>
        <dbReference type="ARBA" id="ARBA00022692"/>
    </source>
</evidence>
<name>A0A084IPQ0_SALHC</name>
<dbReference type="PIRSF" id="PIRSF035875">
    <property type="entry name" value="RNase_BN"/>
    <property type="match status" value="1"/>
</dbReference>
<evidence type="ECO:0000256" key="2">
    <source>
        <dbReference type="ARBA" id="ARBA00022475"/>
    </source>
</evidence>
<feature type="region of interest" description="Disordered" evidence="6">
    <location>
        <begin position="1"/>
        <end position="23"/>
    </location>
</feature>
<keyword evidence="9" id="KW-1185">Reference proteome</keyword>
<sequence length="345" mass="36652">MVFRKNAHRLAPGETVSEDGRGRRARTPAHIPLIGWKDILLRVFHAFSDNNLSIIAAGVSFYGLLAIFPGVAAFVAIYGLFQDPHEVVVQMQGLAGVMPPDVINTVTGQMTQVAARPTGTLGVAAIVTLALALWSARKGTTALMVALNVVYAERESRNIIITTLVSLALTLAIIVGLIAVAVLAAGVPLVATALGLGGWVVAIARGVGLGLGALFLMLGIAGLYRFAPSRTRPKWRWVLVGAALVTVFWILGSLAFSVYVAFSNTYSATYGSLGAVVVVLTWLYITVLIMLVGGEINAQLEFQTAEDTTISGNKPMGERGAFVADNVARRADEIDFHAQDELDPR</sequence>
<evidence type="ECO:0000313" key="8">
    <source>
        <dbReference type="EMBL" id="KEZ78684.1"/>
    </source>
</evidence>
<dbReference type="eggNOG" id="COG1295">
    <property type="taxonomic scope" value="Bacteria"/>
</dbReference>
<proteinExistence type="predicted"/>
<reference evidence="8 9" key="1">
    <citation type="submission" date="2013-03" db="EMBL/GenBank/DDBJ databases">
        <title>Salinisphaera hydrothermalis C41B8 Genome Sequencing.</title>
        <authorList>
            <person name="Li C."/>
            <person name="Lai Q."/>
            <person name="Shao Z."/>
        </authorList>
    </citation>
    <scope>NUCLEOTIDE SEQUENCE [LARGE SCALE GENOMIC DNA]</scope>
    <source>
        <strain evidence="8 9">C41B8</strain>
    </source>
</reference>
<evidence type="ECO:0000256" key="6">
    <source>
        <dbReference type="SAM" id="MobiDB-lite"/>
    </source>
</evidence>
<evidence type="ECO:0000256" key="1">
    <source>
        <dbReference type="ARBA" id="ARBA00004651"/>
    </source>
</evidence>
<keyword evidence="2" id="KW-1003">Cell membrane</keyword>
<dbReference type="NCBIfam" id="TIGR00765">
    <property type="entry name" value="yihY_not_rbn"/>
    <property type="match status" value="1"/>
</dbReference>
<comment type="subcellular location">
    <subcellularLocation>
        <location evidence="1">Cell membrane</location>
        <topology evidence="1">Multi-pass membrane protein</topology>
    </subcellularLocation>
</comment>
<comment type="caution">
    <text evidence="8">The sequence shown here is derived from an EMBL/GenBank/DDBJ whole genome shotgun (WGS) entry which is preliminary data.</text>
</comment>
<dbReference type="EMBL" id="APNK01000003">
    <property type="protein sequence ID" value="KEZ78684.1"/>
    <property type="molecule type" value="Genomic_DNA"/>
</dbReference>
<dbReference type="AlphaFoldDB" id="A0A084IPQ0"/>
<evidence type="ECO:0000313" key="9">
    <source>
        <dbReference type="Proteomes" id="UP000028302"/>
    </source>
</evidence>
<dbReference type="Pfam" id="PF03631">
    <property type="entry name" value="Virul_fac_BrkB"/>
    <property type="match status" value="1"/>
</dbReference>
<dbReference type="OrthoDB" id="9781030at2"/>
<organism evidence="8 9">
    <name type="scientific">Salinisphaera hydrothermalis (strain C41B8)</name>
    <dbReference type="NCBI Taxonomy" id="1304275"/>
    <lineage>
        <taxon>Bacteria</taxon>
        <taxon>Pseudomonadati</taxon>
        <taxon>Pseudomonadota</taxon>
        <taxon>Gammaproteobacteria</taxon>
        <taxon>Salinisphaerales</taxon>
        <taxon>Salinisphaeraceae</taxon>
        <taxon>Salinisphaera</taxon>
    </lineage>
</organism>
<dbReference type="GO" id="GO:0005886">
    <property type="term" value="C:plasma membrane"/>
    <property type="evidence" value="ECO:0007669"/>
    <property type="project" value="UniProtKB-SubCell"/>
</dbReference>
<keyword evidence="4 7" id="KW-1133">Transmembrane helix</keyword>
<feature type="transmembrane region" description="Helical" evidence="7">
    <location>
        <begin position="158"/>
        <end position="187"/>
    </location>
</feature>
<feature type="transmembrane region" description="Helical" evidence="7">
    <location>
        <begin position="119"/>
        <end position="137"/>
    </location>
</feature>
<dbReference type="STRING" id="1304275.C41B8_03676"/>
<feature type="transmembrane region" description="Helical" evidence="7">
    <location>
        <begin position="199"/>
        <end position="224"/>
    </location>
</feature>
<keyword evidence="3 7" id="KW-0812">Transmembrane</keyword>
<dbReference type="InterPro" id="IPR017039">
    <property type="entry name" value="Virul_fac_BrkB"/>
</dbReference>
<dbReference type="Proteomes" id="UP000028302">
    <property type="component" value="Unassembled WGS sequence"/>
</dbReference>
<feature type="transmembrane region" description="Helical" evidence="7">
    <location>
        <begin position="236"/>
        <end position="262"/>
    </location>
</feature>
<dbReference type="PANTHER" id="PTHR30213">
    <property type="entry name" value="INNER MEMBRANE PROTEIN YHJD"/>
    <property type="match status" value="1"/>
</dbReference>
<feature type="transmembrane region" description="Helical" evidence="7">
    <location>
        <begin position="52"/>
        <end position="81"/>
    </location>
</feature>
<feature type="transmembrane region" description="Helical" evidence="7">
    <location>
        <begin position="268"/>
        <end position="292"/>
    </location>
</feature>
<protein>
    <submittedName>
        <fullName evidence="8">Putative ribonuclease</fullName>
    </submittedName>
</protein>
<evidence type="ECO:0000256" key="4">
    <source>
        <dbReference type="ARBA" id="ARBA00022989"/>
    </source>
</evidence>
<gene>
    <name evidence="8" type="ORF">C41B8_03676</name>
</gene>
<keyword evidence="5 7" id="KW-0472">Membrane</keyword>
<evidence type="ECO:0000256" key="7">
    <source>
        <dbReference type="SAM" id="Phobius"/>
    </source>
</evidence>
<dbReference type="RefSeq" id="WP_051882963.1">
    <property type="nucleotide sequence ID" value="NZ_APNK01000003.1"/>
</dbReference>
<dbReference type="PANTHER" id="PTHR30213:SF0">
    <property type="entry name" value="UPF0761 MEMBRANE PROTEIN YIHY"/>
    <property type="match status" value="1"/>
</dbReference>